<organism evidence="2 3">
    <name type="scientific">Exophiala viscosa</name>
    <dbReference type="NCBI Taxonomy" id="2486360"/>
    <lineage>
        <taxon>Eukaryota</taxon>
        <taxon>Fungi</taxon>
        <taxon>Dikarya</taxon>
        <taxon>Ascomycota</taxon>
        <taxon>Pezizomycotina</taxon>
        <taxon>Eurotiomycetes</taxon>
        <taxon>Chaetothyriomycetidae</taxon>
        <taxon>Chaetothyriales</taxon>
        <taxon>Herpotrichiellaceae</taxon>
        <taxon>Exophiala</taxon>
    </lineage>
</organism>
<dbReference type="EMBL" id="MU404350">
    <property type="protein sequence ID" value="KAI1617849.1"/>
    <property type="molecule type" value="Genomic_DNA"/>
</dbReference>
<reference evidence="2" key="1">
    <citation type="journal article" date="2022" name="bioRxiv">
        <title>Deciphering the potential niche of two novel black yeast fungi from a biological soil crust based on their genomes, phenotypes, and melanin regulation.</title>
        <authorList>
            <consortium name="DOE Joint Genome Institute"/>
            <person name="Carr E.C."/>
            <person name="Barton Q."/>
            <person name="Grambo S."/>
            <person name="Sullivan M."/>
            <person name="Renfro C.M."/>
            <person name="Kuo A."/>
            <person name="Pangilinan J."/>
            <person name="Lipzen A."/>
            <person name="Keymanesh K."/>
            <person name="Savage E."/>
            <person name="Barry K."/>
            <person name="Grigoriev I.V."/>
            <person name="Riekhof W.R."/>
            <person name="Harris S.S."/>
        </authorList>
    </citation>
    <scope>NUCLEOTIDE SEQUENCE</scope>
    <source>
        <strain evidence="2">JF 03-4F</strain>
    </source>
</reference>
<comment type="caution">
    <text evidence="2">The sequence shown here is derived from an EMBL/GenBank/DDBJ whole genome shotgun (WGS) entry which is preliminary data.</text>
</comment>
<dbReference type="Proteomes" id="UP001203852">
    <property type="component" value="Unassembled WGS sequence"/>
</dbReference>
<evidence type="ECO:0000256" key="1">
    <source>
        <dbReference type="SAM" id="MobiDB-lite"/>
    </source>
</evidence>
<evidence type="ECO:0000313" key="2">
    <source>
        <dbReference type="EMBL" id="KAI1617849.1"/>
    </source>
</evidence>
<evidence type="ECO:0000313" key="3">
    <source>
        <dbReference type="Proteomes" id="UP001203852"/>
    </source>
</evidence>
<feature type="compositionally biased region" description="Acidic residues" evidence="1">
    <location>
        <begin position="1"/>
        <end position="11"/>
    </location>
</feature>
<dbReference type="AlphaFoldDB" id="A0AAN6E4C2"/>
<feature type="region of interest" description="Disordered" evidence="1">
    <location>
        <begin position="190"/>
        <end position="225"/>
    </location>
</feature>
<accession>A0AAN6E4C2</accession>
<gene>
    <name evidence="2" type="ORF">EDD36DRAFT_413561</name>
</gene>
<name>A0AAN6E4C2_9EURO</name>
<feature type="region of interest" description="Disordered" evidence="1">
    <location>
        <begin position="1"/>
        <end position="48"/>
    </location>
</feature>
<feature type="compositionally biased region" description="Basic and acidic residues" evidence="1">
    <location>
        <begin position="107"/>
        <end position="123"/>
    </location>
</feature>
<feature type="compositionally biased region" description="Basic and acidic residues" evidence="1">
    <location>
        <begin position="12"/>
        <end position="21"/>
    </location>
</feature>
<proteinExistence type="predicted"/>
<feature type="region of interest" description="Disordered" evidence="1">
    <location>
        <begin position="102"/>
        <end position="140"/>
    </location>
</feature>
<feature type="compositionally biased region" description="Polar residues" evidence="1">
    <location>
        <begin position="208"/>
        <end position="225"/>
    </location>
</feature>
<sequence>MSDYSDEQEEDGPLKELDKQKHCSTTRVSAQWDDGLRAPSNLIPQRQTTIREDQLSDDNLPPFYRKLSCNQACSLLKAKESGNITLTQVMFAEFWPEDSMANGTLRKNREPTSDAYPHPEDLSAKQLNKASVSGNDTTPITDWEKNIGRTFLSAGRRMVDDPDYKYSDAQRAEIYQETIKKKDETIKSLKRQLDDSSEPIGTPKRTRLSNSSLESPATSNDVASLQQQLAEAKRELLQTKRNLTKANAEKENL</sequence>
<feature type="compositionally biased region" description="Polar residues" evidence="1">
    <location>
        <begin position="125"/>
        <end position="140"/>
    </location>
</feature>
<protein>
    <submittedName>
        <fullName evidence="2">Uncharacterized protein</fullName>
    </submittedName>
</protein>
<keyword evidence="3" id="KW-1185">Reference proteome</keyword>